<protein>
    <submittedName>
        <fullName evidence="1">Uncharacterized protein</fullName>
    </submittedName>
</protein>
<organism evidence="1">
    <name type="scientific">Arion vulgaris</name>
    <dbReference type="NCBI Taxonomy" id="1028688"/>
    <lineage>
        <taxon>Eukaryota</taxon>
        <taxon>Metazoa</taxon>
        <taxon>Spiralia</taxon>
        <taxon>Lophotrochozoa</taxon>
        <taxon>Mollusca</taxon>
        <taxon>Gastropoda</taxon>
        <taxon>Heterobranchia</taxon>
        <taxon>Euthyneura</taxon>
        <taxon>Panpulmonata</taxon>
        <taxon>Eupulmonata</taxon>
        <taxon>Stylommatophora</taxon>
        <taxon>Helicina</taxon>
        <taxon>Arionoidea</taxon>
        <taxon>Arionidae</taxon>
        <taxon>Arion</taxon>
    </lineage>
</organism>
<gene>
    <name evidence="1" type="primary">ORF60392</name>
</gene>
<sequence length="80" mass="9170">TKGNSVSNQSENKIRAMELSTNVNVKNENSEDYDINLESPTFVENCEENSNLLLAREESEILFDHEDLGLNENHAFKQRL</sequence>
<name>A0A0B6ZGH8_9EUPU</name>
<proteinExistence type="predicted"/>
<evidence type="ECO:0000313" key="1">
    <source>
        <dbReference type="EMBL" id="CEK66845.1"/>
    </source>
</evidence>
<dbReference type="EMBL" id="HACG01019980">
    <property type="protein sequence ID" value="CEK66845.1"/>
    <property type="molecule type" value="Transcribed_RNA"/>
</dbReference>
<dbReference type="AlphaFoldDB" id="A0A0B6ZGH8"/>
<accession>A0A0B6ZGH8</accession>
<feature type="non-terminal residue" evidence="1">
    <location>
        <position position="1"/>
    </location>
</feature>
<reference evidence="1" key="1">
    <citation type="submission" date="2014-12" db="EMBL/GenBank/DDBJ databases">
        <title>Insight into the proteome of Arion vulgaris.</title>
        <authorList>
            <person name="Aradska J."/>
            <person name="Bulat T."/>
            <person name="Smidak R."/>
            <person name="Sarate P."/>
            <person name="Gangsoo J."/>
            <person name="Sialana F."/>
            <person name="Bilban M."/>
            <person name="Lubec G."/>
        </authorList>
    </citation>
    <scope>NUCLEOTIDE SEQUENCE</scope>
    <source>
        <tissue evidence="1">Skin</tissue>
    </source>
</reference>